<name>A0A3M0G9P7_9ACTN</name>
<dbReference type="Proteomes" id="UP000275256">
    <property type="component" value="Unassembled WGS sequence"/>
</dbReference>
<protein>
    <recommendedName>
        <fullName evidence="1">Phage L5-like integrase N-terminal domain-containing protein</fullName>
    </recommendedName>
</protein>
<evidence type="ECO:0000313" key="2">
    <source>
        <dbReference type="EMBL" id="RMB61751.1"/>
    </source>
</evidence>
<evidence type="ECO:0000259" key="1">
    <source>
        <dbReference type="Pfam" id="PF26003"/>
    </source>
</evidence>
<organism evidence="2 3">
    <name type="scientific">Tessaracoccus antarcticus</name>
    <dbReference type="NCBI Taxonomy" id="2479848"/>
    <lineage>
        <taxon>Bacteria</taxon>
        <taxon>Bacillati</taxon>
        <taxon>Actinomycetota</taxon>
        <taxon>Actinomycetes</taxon>
        <taxon>Propionibacteriales</taxon>
        <taxon>Propionibacteriaceae</taxon>
        <taxon>Tessaracoccus</taxon>
    </lineage>
</organism>
<dbReference type="Pfam" id="PF26003">
    <property type="entry name" value="Integrase_N_phage"/>
    <property type="match status" value="1"/>
</dbReference>
<dbReference type="AlphaFoldDB" id="A0A3M0G9P7"/>
<gene>
    <name evidence="2" type="ORF">EAX62_03775</name>
</gene>
<accession>A0A3M0G9P7</accession>
<reference evidence="2 3" key="1">
    <citation type="submission" date="2018-10" db="EMBL/GenBank/DDBJ databases">
        <title>Tessaracoccus antarcticuss sp. nov., isolated from sediment.</title>
        <authorList>
            <person name="Zhou L.Y."/>
            <person name="Du Z.J."/>
        </authorList>
    </citation>
    <scope>NUCLEOTIDE SEQUENCE [LARGE SCALE GENOMIC DNA]</scope>
    <source>
        <strain evidence="2 3">JDX10</strain>
    </source>
</reference>
<sequence>MPTEATMNDGVRKLAGGHWNTRYVGPDGRRYSRTFRVKQDATYWRSHELRLIDIDQWSPPASRSAKPATAKALTVAEWTEQCIQARENRNPSSERAAVHLPCSG</sequence>
<feature type="domain" description="Phage L5-like integrase N-terminal" evidence="1">
    <location>
        <begin position="9"/>
        <end position="53"/>
    </location>
</feature>
<evidence type="ECO:0000313" key="3">
    <source>
        <dbReference type="Proteomes" id="UP000275256"/>
    </source>
</evidence>
<dbReference type="InterPro" id="IPR058717">
    <property type="entry name" value="Phage_L5_Integrase_N"/>
</dbReference>
<dbReference type="EMBL" id="REFW01000001">
    <property type="protein sequence ID" value="RMB61751.1"/>
    <property type="molecule type" value="Genomic_DNA"/>
</dbReference>
<proteinExistence type="predicted"/>
<keyword evidence="3" id="KW-1185">Reference proteome</keyword>
<comment type="caution">
    <text evidence="2">The sequence shown here is derived from an EMBL/GenBank/DDBJ whole genome shotgun (WGS) entry which is preliminary data.</text>
</comment>